<comment type="caution">
    <text evidence="2">The sequence shown here is derived from an EMBL/GenBank/DDBJ whole genome shotgun (WGS) entry which is preliminary data.</text>
</comment>
<protein>
    <submittedName>
        <fullName evidence="2">Flp family type IVb pilin</fullName>
    </submittedName>
</protein>
<keyword evidence="1" id="KW-0812">Transmembrane</keyword>
<sequence length="64" mass="6584">MDKSGFSKRDLARSQSGVAAIEYALLASLIAVAIAGALAATGGKVQQNWNNVDQAVGTGTQYQT</sequence>
<reference evidence="2" key="1">
    <citation type="submission" date="2022-05" db="EMBL/GenBank/DDBJ databases">
        <authorList>
            <person name="Jo J.-H."/>
            <person name="Im W.-T."/>
        </authorList>
    </citation>
    <scope>NUCLEOTIDE SEQUENCE</scope>
    <source>
        <strain evidence="2">SE220</strain>
    </source>
</reference>
<dbReference type="InterPro" id="IPR007047">
    <property type="entry name" value="Flp_Fap"/>
</dbReference>
<accession>A0ABT0S0H6</accession>
<dbReference type="Pfam" id="PF04964">
    <property type="entry name" value="Flp_Fap"/>
    <property type="match status" value="1"/>
</dbReference>
<gene>
    <name evidence="2" type="ORF">LZ538_03215</name>
</gene>
<keyword evidence="1" id="KW-0472">Membrane</keyword>
<name>A0ABT0S0H6_9SPHN</name>
<evidence type="ECO:0000313" key="3">
    <source>
        <dbReference type="Proteomes" id="UP001165342"/>
    </source>
</evidence>
<feature type="transmembrane region" description="Helical" evidence="1">
    <location>
        <begin position="20"/>
        <end position="40"/>
    </location>
</feature>
<dbReference type="Proteomes" id="UP001165342">
    <property type="component" value="Unassembled WGS sequence"/>
</dbReference>
<proteinExistence type="predicted"/>
<organism evidence="2 3">
    <name type="scientific">Sphingomonas hankyongi</name>
    <dbReference type="NCBI Taxonomy" id="2908209"/>
    <lineage>
        <taxon>Bacteria</taxon>
        <taxon>Pseudomonadati</taxon>
        <taxon>Pseudomonadota</taxon>
        <taxon>Alphaproteobacteria</taxon>
        <taxon>Sphingomonadales</taxon>
        <taxon>Sphingomonadaceae</taxon>
        <taxon>Sphingomonas</taxon>
    </lineage>
</organism>
<dbReference type="EMBL" id="JAMGBE010000001">
    <property type="protein sequence ID" value="MCL6729065.1"/>
    <property type="molecule type" value="Genomic_DNA"/>
</dbReference>
<keyword evidence="3" id="KW-1185">Reference proteome</keyword>
<evidence type="ECO:0000313" key="2">
    <source>
        <dbReference type="EMBL" id="MCL6729065.1"/>
    </source>
</evidence>
<dbReference type="RefSeq" id="WP_249830550.1">
    <property type="nucleotide sequence ID" value="NZ_JAMGBE010000001.1"/>
</dbReference>
<keyword evidence="1" id="KW-1133">Transmembrane helix</keyword>
<evidence type="ECO:0000256" key="1">
    <source>
        <dbReference type="SAM" id="Phobius"/>
    </source>
</evidence>